<gene>
    <name evidence="2" type="ORF">LITE_LOCUS49690</name>
</gene>
<dbReference type="Pfam" id="PF14111">
    <property type="entry name" value="DUF4283"/>
    <property type="match status" value="1"/>
</dbReference>
<dbReference type="Proteomes" id="UP001154282">
    <property type="component" value="Unassembled WGS sequence"/>
</dbReference>
<proteinExistence type="predicted"/>
<sequence>MTSFTNDQVFHFSLDEVQSARIRNSRTLIGRLFTDSRTMTAELRDAINKPWQGQGRIKVRLVSHGLFEFVLPNEAAKQWVLKQSPWVIADKILHLQPWVPTITQRTFDELAVAPFK</sequence>
<keyword evidence="3" id="KW-1185">Reference proteome</keyword>
<dbReference type="EMBL" id="CAMGYJ010000011">
    <property type="protein sequence ID" value="CAI0560427.1"/>
    <property type="molecule type" value="Genomic_DNA"/>
</dbReference>
<reference evidence="2" key="1">
    <citation type="submission" date="2022-08" db="EMBL/GenBank/DDBJ databases">
        <authorList>
            <person name="Gutierrez-Valencia J."/>
        </authorList>
    </citation>
    <scope>NUCLEOTIDE SEQUENCE</scope>
</reference>
<dbReference type="InterPro" id="IPR025558">
    <property type="entry name" value="DUF4283"/>
</dbReference>
<comment type="caution">
    <text evidence="2">The sequence shown here is derived from an EMBL/GenBank/DDBJ whole genome shotgun (WGS) entry which is preliminary data.</text>
</comment>
<evidence type="ECO:0000313" key="2">
    <source>
        <dbReference type="EMBL" id="CAI0560427.1"/>
    </source>
</evidence>
<feature type="non-terminal residue" evidence="2">
    <location>
        <position position="116"/>
    </location>
</feature>
<protein>
    <recommendedName>
        <fullName evidence="1">DUF4283 domain-containing protein</fullName>
    </recommendedName>
</protein>
<evidence type="ECO:0000259" key="1">
    <source>
        <dbReference type="Pfam" id="PF14111"/>
    </source>
</evidence>
<name>A0AAV0RVV2_9ROSI</name>
<feature type="domain" description="DUF4283" evidence="1">
    <location>
        <begin position="24"/>
        <end position="102"/>
    </location>
</feature>
<dbReference type="AlphaFoldDB" id="A0AAV0RVV2"/>
<evidence type="ECO:0000313" key="3">
    <source>
        <dbReference type="Proteomes" id="UP001154282"/>
    </source>
</evidence>
<organism evidence="2 3">
    <name type="scientific">Linum tenue</name>
    <dbReference type="NCBI Taxonomy" id="586396"/>
    <lineage>
        <taxon>Eukaryota</taxon>
        <taxon>Viridiplantae</taxon>
        <taxon>Streptophyta</taxon>
        <taxon>Embryophyta</taxon>
        <taxon>Tracheophyta</taxon>
        <taxon>Spermatophyta</taxon>
        <taxon>Magnoliopsida</taxon>
        <taxon>eudicotyledons</taxon>
        <taxon>Gunneridae</taxon>
        <taxon>Pentapetalae</taxon>
        <taxon>rosids</taxon>
        <taxon>fabids</taxon>
        <taxon>Malpighiales</taxon>
        <taxon>Linaceae</taxon>
        <taxon>Linum</taxon>
    </lineage>
</organism>
<accession>A0AAV0RVV2</accession>